<organism evidence="2">
    <name type="scientific">Utricularia reniformis</name>
    <dbReference type="NCBI Taxonomy" id="192314"/>
    <lineage>
        <taxon>Eukaryota</taxon>
        <taxon>Viridiplantae</taxon>
        <taxon>Streptophyta</taxon>
        <taxon>Embryophyta</taxon>
        <taxon>Tracheophyta</taxon>
        <taxon>Spermatophyta</taxon>
        <taxon>Magnoliopsida</taxon>
        <taxon>eudicotyledons</taxon>
        <taxon>Gunneridae</taxon>
        <taxon>Pentapetalae</taxon>
        <taxon>asterids</taxon>
        <taxon>lamiids</taxon>
        <taxon>Lamiales</taxon>
        <taxon>Lentibulariaceae</taxon>
        <taxon>Utricularia</taxon>
    </lineage>
</organism>
<evidence type="ECO:0000313" key="2">
    <source>
        <dbReference type="EMBL" id="ART30860.1"/>
    </source>
</evidence>
<dbReference type="AlphaFoldDB" id="A0A1Y0B0D8"/>
<keyword evidence="2" id="KW-0496">Mitochondrion</keyword>
<sequence>MITHPAHKADRNAPSQSGKRSRMTLPLRLYDNAIIDVHLSIGILRAAARRAQFYINLRQGCFYAQSNTDLE</sequence>
<gene>
    <name evidence="2" type="ORF">AEK19_MT0605</name>
</gene>
<feature type="region of interest" description="Disordered" evidence="1">
    <location>
        <begin position="1"/>
        <end position="21"/>
    </location>
</feature>
<reference evidence="2" key="1">
    <citation type="submission" date="2017-03" db="EMBL/GenBank/DDBJ databases">
        <title>The mitochondrial genome of the carnivorous plant Utricularia reniformis (Lentibulariaceae): structure, comparative analysis and evolutionary landmarks.</title>
        <authorList>
            <person name="Silva S.R."/>
            <person name="Alvarenga D.O."/>
            <person name="Michael T.P."/>
            <person name="Miranda V.F.O."/>
            <person name="Varani A.M."/>
        </authorList>
    </citation>
    <scope>NUCLEOTIDE SEQUENCE</scope>
</reference>
<proteinExistence type="predicted"/>
<geneLocation type="mitochondrion" evidence="2"/>
<protein>
    <submittedName>
        <fullName evidence="2">Uncharacterized protein</fullName>
    </submittedName>
</protein>
<evidence type="ECO:0000256" key="1">
    <source>
        <dbReference type="SAM" id="MobiDB-lite"/>
    </source>
</evidence>
<name>A0A1Y0B0D8_9LAMI</name>
<dbReference type="EMBL" id="KY774314">
    <property type="protein sequence ID" value="ART30860.1"/>
    <property type="molecule type" value="Genomic_DNA"/>
</dbReference>
<accession>A0A1Y0B0D8</accession>